<feature type="non-terminal residue" evidence="2">
    <location>
        <position position="1"/>
    </location>
</feature>
<reference evidence="2 3" key="1">
    <citation type="submission" date="2020-06" db="EMBL/GenBank/DDBJ databases">
        <title>Description of novel acetic acid bacteria.</title>
        <authorList>
            <person name="Sombolestani A."/>
        </authorList>
    </citation>
    <scope>NUCLEOTIDE SEQUENCE [LARGE SCALE GENOMIC DNA]</scope>
    <source>
        <strain evidence="2 3">LMG 27010</strain>
    </source>
</reference>
<evidence type="ECO:0000313" key="2">
    <source>
        <dbReference type="EMBL" id="NVN41068.1"/>
    </source>
</evidence>
<proteinExistence type="predicted"/>
<organism evidence="2 3">
    <name type="scientific">Ameyamaea chiangmaiensis</name>
    <dbReference type="NCBI Taxonomy" id="442969"/>
    <lineage>
        <taxon>Bacteria</taxon>
        <taxon>Pseudomonadati</taxon>
        <taxon>Pseudomonadota</taxon>
        <taxon>Alphaproteobacteria</taxon>
        <taxon>Acetobacterales</taxon>
        <taxon>Acetobacteraceae</taxon>
        <taxon>Ameyamaea</taxon>
    </lineage>
</organism>
<dbReference type="AlphaFoldDB" id="A0A850PAU1"/>
<keyword evidence="3" id="KW-1185">Reference proteome</keyword>
<comment type="caution">
    <text evidence="2">The sequence shown here is derived from an EMBL/GenBank/DDBJ whole genome shotgun (WGS) entry which is preliminary data.</text>
</comment>
<gene>
    <name evidence="2" type="ORF">HUK82_10935</name>
</gene>
<dbReference type="Proteomes" id="UP000585665">
    <property type="component" value="Unassembled WGS sequence"/>
</dbReference>
<name>A0A850PAU1_9PROT</name>
<accession>A0A850PAU1</accession>
<evidence type="ECO:0000256" key="1">
    <source>
        <dbReference type="SAM" id="MobiDB-lite"/>
    </source>
</evidence>
<protein>
    <submittedName>
        <fullName evidence="2">P-type conjugative transfer protein TrbL</fullName>
    </submittedName>
</protein>
<sequence>GGGSAGKPPAWASRMQRNNRIKGGAEAAAQAIKGGDRPSGGHDVDLSEGE</sequence>
<feature type="compositionally biased region" description="Basic and acidic residues" evidence="1">
    <location>
        <begin position="34"/>
        <end position="50"/>
    </location>
</feature>
<feature type="region of interest" description="Disordered" evidence="1">
    <location>
        <begin position="22"/>
        <end position="50"/>
    </location>
</feature>
<evidence type="ECO:0000313" key="3">
    <source>
        <dbReference type="Proteomes" id="UP000585665"/>
    </source>
</evidence>
<dbReference type="EMBL" id="JABXXR010000088">
    <property type="protein sequence ID" value="NVN41068.1"/>
    <property type="molecule type" value="Genomic_DNA"/>
</dbReference>